<evidence type="ECO:0000259" key="9">
    <source>
        <dbReference type="Pfam" id="PF22638"/>
    </source>
</evidence>
<accession>A0A363CZB8</accession>
<dbReference type="OrthoDB" id="9802553at2"/>
<feature type="domain" description="Flagellar hook-associated protein FlgK helical" evidence="9">
    <location>
        <begin position="91"/>
        <end position="250"/>
    </location>
</feature>
<keyword evidence="5" id="KW-0964">Secreted</keyword>
<feature type="domain" description="Flagellar basal body rod protein N-terminal" evidence="7">
    <location>
        <begin position="6"/>
        <end position="35"/>
    </location>
</feature>
<dbReference type="InterPro" id="IPR001444">
    <property type="entry name" value="Flag_bb_rod_N"/>
</dbReference>
<reference evidence="10 11" key="1">
    <citation type="submission" date="2017-02" db="EMBL/GenBank/DDBJ databases">
        <title>Arcobacter caeni sp. nov, a new Arcobacter species isolated from reclaimed water.</title>
        <authorList>
            <person name="Figueras M.J."/>
            <person name="Perez-Cataluna A."/>
            <person name="Salas-Masso N."/>
        </authorList>
    </citation>
    <scope>NUCLEOTIDE SEQUENCE [LARGE SCALE GENOMIC DNA]</scope>
    <source>
        <strain evidence="10 11">RW17-10</strain>
    </source>
</reference>
<comment type="similarity">
    <text evidence="3">Belongs to the flagella basal body rod proteins family.</text>
</comment>
<keyword evidence="11" id="KW-1185">Reference proteome</keyword>
<dbReference type="PRINTS" id="PR01005">
    <property type="entry name" value="FLGHOOKAP1"/>
</dbReference>
<dbReference type="InterPro" id="IPR053927">
    <property type="entry name" value="FlgK_helical"/>
</dbReference>
<dbReference type="EMBL" id="MUXE01000008">
    <property type="protein sequence ID" value="PUE64323.1"/>
    <property type="molecule type" value="Genomic_DNA"/>
</dbReference>
<comment type="caution">
    <text evidence="10">The sequence shown here is derived from an EMBL/GenBank/DDBJ whole genome shotgun (WGS) entry which is preliminary data.</text>
</comment>
<proteinExistence type="inferred from homology"/>
<dbReference type="SUPFAM" id="SSF64518">
    <property type="entry name" value="Phase 1 flagellin"/>
    <property type="match status" value="1"/>
</dbReference>
<evidence type="ECO:0000256" key="4">
    <source>
        <dbReference type="ARBA" id="ARBA00016244"/>
    </source>
</evidence>
<organism evidence="10 11">
    <name type="scientific">Arcobacter caeni</name>
    <dbReference type="NCBI Taxonomy" id="1912877"/>
    <lineage>
        <taxon>Bacteria</taxon>
        <taxon>Pseudomonadati</taxon>
        <taxon>Campylobacterota</taxon>
        <taxon>Epsilonproteobacteria</taxon>
        <taxon>Campylobacterales</taxon>
        <taxon>Arcobacteraceae</taxon>
        <taxon>Arcobacter</taxon>
    </lineage>
</organism>
<dbReference type="AlphaFoldDB" id="A0A363CZB8"/>
<dbReference type="Proteomes" id="UP000251135">
    <property type="component" value="Unassembled WGS sequence"/>
</dbReference>
<keyword evidence="10" id="KW-0966">Cell projection</keyword>
<dbReference type="InterPro" id="IPR010930">
    <property type="entry name" value="Flg_bb/hook_C_dom"/>
</dbReference>
<dbReference type="InterPro" id="IPR002371">
    <property type="entry name" value="FlgK"/>
</dbReference>
<dbReference type="Pfam" id="PF06429">
    <property type="entry name" value="Flg_bbr_C"/>
    <property type="match status" value="1"/>
</dbReference>
<dbReference type="Pfam" id="PF22638">
    <property type="entry name" value="FlgK_D1"/>
    <property type="match status" value="1"/>
</dbReference>
<comment type="subcellular location">
    <subcellularLocation>
        <location evidence="1">Bacterial flagellum</location>
    </subcellularLocation>
    <subcellularLocation>
        <location evidence="2">Secreted</location>
    </subcellularLocation>
</comment>
<dbReference type="Pfam" id="PF00460">
    <property type="entry name" value="Flg_bb_rod"/>
    <property type="match status" value="1"/>
</dbReference>
<feature type="domain" description="Flagellar basal-body/hook protein C-terminal" evidence="8">
    <location>
        <begin position="588"/>
        <end position="625"/>
    </location>
</feature>
<dbReference type="GO" id="GO:0009424">
    <property type="term" value="C:bacterial-type flagellum hook"/>
    <property type="evidence" value="ECO:0007669"/>
    <property type="project" value="InterPro"/>
</dbReference>
<evidence type="ECO:0000313" key="11">
    <source>
        <dbReference type="Proteomes" id="UP000251135"/>
    </source>
</evidence>
<evidence type="ECO:0000256" key="3">
    <source>
        <dbReference type="ARBA" id="ARBA00009677"/>
    </source>
</evidence>
<evidence type="ECO:0000256" key="1">
    <source>
        <dbReference type="ARBA" id="ARBA00004365"/>
    </source>
</evidence>
<evidence type="ECO:0000259" key="8">
    <source>
        <dbReference type="Pfam" id="PF06429"/>
    </source>
</evidence>
<keyword evidence="6" id="KW-0975">Bacterial flagellum</keyword>
<dbReference type="PANTHER" id="PTHR30033">
    <property type="entry name" value="FLAGELLAR HOOK-ASSOCIATED PROTEIN 1"/>
    <property type="match status" value="1"/>
</dbReference>
<keyword evidence="10" id="KW-0969">Cilium</keyword>
<dbReference type="GO" id="GO:0005198">
    <property type="term" value="F:structural molecule activity"/>
    <property type="evidence" value="ECO:0007669"/>
    <property type="project" value="InterPro"/>
</dbReference>
<name>A0A363CZB8_9BACT</name>
<keyword evidence="10" id="KW-0282">Flagellum</keyword>
<evidence type="ECO:0000313" key="10">
    <source>
        <dbReference type="EMBL" id="PUE64323.1"/>
    </source>
</evidence>
<dbReference type="GO" id="GO:0044780">
    <property type="term" value="P:bacterial-type flagellum assembly"/>
    <property type="evidence" value="ECO:0007669"/>
    <property type="project" value="InterPro"/>
</dbReference>
<protein>
    <recommendedName>
        <fullName evidence="4">Flagellar hook-associated protein 1</fullName>
    </recommendedName>
</protein>
<sequence>MLSTLSVSQSGLNAAKTAVENISNNIANENTPGYKKRVVQVSELAQMDSQFAGRGVGVDGVYRITSQYMYDKLISENSKVSYYDKLSSMLGSVESIFKETIDSGFTADLNRYYQSVENLRANPSSQVYKTALQNQGKILVESLQNLYSGVEKQQANEKKELYANVDGVNSILKEIGSINEKIEKYGENNDLLDKRDQLELELSSYVDVSVSRDSGYYELKIGGQTAISSNTNVRTIDVKEEETLQKDKYTLVDNSTVPIPTVYDALKYNKDFTPKIIDANDIVTYKLNNEFEVSVTMGELITMDWDGDGTATTEPVTNSNLTRALVYKINSNPDMKGSITAYNGDYSIDASGNKVTKDTQDNYLRIESNAGGIANEFDGRISIEKRDNTTSSIVDSRESIYRNESQSTDPKSKVYLSIYDNEVTAKSGIVKAQVENLSSDSPNNKFQVYFDKLDAFAQTLGDITDKYIKTGTNTYVYGEAASDESLGVINSVGLFSGSSIKTLKFNDSMVNELTQEKLDYLATMQWNNNLSYDGKAQTGTSTSKASLSEFFRDLRVTVSADKESVNFLKDTQAGVKMSIQSSYDQLTKVDKDNEMLDLMKFQAAYTANAKIITAIDEMLQTLLGLKR</sequence>
<evidence type="ECO:0000256" key="5">
    <source>
        <dbReference type="ARBA" id="ARBA00022525"/>
    </source>
</evidence>
<evidence type="ECO:0000259" key="7">
    <source>
        <dbReference type="Pfam" id="PF00460"/>
    </source>
</evidence>
<evidence type="ECO:0000256" key="2">
    <source>
        <dbReference type="ARBA" id="ARBA00004613"/>
    </source>
</evidence>
<dbReference type="GO" id="GO:0005576">
    <property type="term" value="C:extracellular region"/>
    <property type="evidence" value="ECO:0007669"/>
    <property type="project" value="UniProtKB-SubCell"/>
</dbReference>
<gene>
    <name evidence="10" type="ORF">B0174_06790</name>
</gene>
<dbReference type="PANTHER" id="PTHR30033:SF2">
    <property type="entry name" value="FLAGELLAR HOOK PROTEIN"/>
    <property type="match status" value="1"/>
</dbReference>
<dbReference type="RefSeq" id="WP_108558983.1">
    <property type="nucleotide sequence ID" value="NZ_MUXE01000008.1"/>
</dbReference>
<evidence type="ECO:0000256" key="6">
    <source>
        <dbReference type="ARBA" id="ARBA00023143"/>
    </source>
</evidence>